<feature type="region of interest" description="Disordered" evidence="1">
    <location>
        <begin position="351"/>
        <end position="371"/>
    </location>
</feature>
<reference evidence="3" key="1">
    <citation type="submission" date="2014-03" db="EMBL/GenBank/DDBJ databases">
        <authorList>
            <person name="Aksoy S."/>
            <person name="Warren W."/>
            <person name="Wilson R.K."/>
        </authorList>
    </citation>
    <scope>NUCLEOTIDE SEQUENCE [LARGE SCALE GENOMIC DNA]</scope>
    <source>
        <strain evidence="3">IAEA</strain>
    </source>
</reference>
<name>A0A1A9ZX05_GLOPL</name>
<dbReference type="Proteomes" id="UP000092445">
    <property type="component" value="Unassembled WGS sequence"/>
</dbReference>
<organism evidence="2 3">
    <name type="scientific">Glossina pallidipes</name>
    <name type="common">Tsetse fly</name>
    <dbReference type="NCBI Taxonomy" id="7398"/>
    <lineage>
        <taxon>Eukaryota</taxon>
        <taxon>Metazoa</taxon>
        <taxon>Ecdysozoa</taxon>
        <taxon>Arthropoda</taxon>
        <taxon>Hexapoda</taxon>
        <taxon>Insecta</taxon>
        <taxon>Pterygota</taxon>
        <taxon>Neoptera</taxon>
        <taxon>Endopterygota</taxon>
        <taxon>Diptera</taxon>
        <taxon>Brachycera</taxon>
        <taxon>Muscomorpha</taxon>
        <taxon>Hippoboscoidea</taxon>
        <taxon>Glossinidae</taxon>
        <taxon>Glossina</taxon>
    </lineage>
</organism>
<reference evidence="2" key="2">
    <citation type="submission" date="2020-05" db="UniProtKB">
        <authorList>
            <consortium name="EnsemblMetazoa"/>
        </authorList>
    </citation>
    <scope>IDENTIFICATION</scope>
    <source>
        <strain evidence="2">IAEA</strain>
    </source>
</reference>
<evidence type="ECO:0000313" key="2">
    <source>
        <dbReference type="EnsemblMetazoa" id="GPAI027726-PA"/>
    </source>
</evidence>
<feature type="compositionally biased region" description="Low complexity" evidence="1">
    <location>
        <begin position="1"/>
        <end position="16"/>
    </location>
</feature>
<feature type="region of interest" description="Disordered" evidence="1">
    <location>
        <begin position="1"/>
        <end position="25"/>
    </location>
</feature>
<evidence type="ECO:0008006" key="4">
    <source>
        <dbReference type="Google" id="ProtNLM"/>
    </source>
</evidence>
<accession>A0A1A9ZX05</accession>
<keyword evidence="3" id="KW-1185">Reference proteome</keyword>
<protein>
    <recommendedName>
        <fullName evidence="4">Protein stand still</fullName>
    </recommendedName>
</protein>
<evidence type="ECO:0000313" key="3">
    <source>
        <dbReference type="Proteomes" id="UP000092445"/>
    </source>
</evidence>
<dbReference type="EnsemblMetazoa" id="GPAI027726-RA">
    <property type="protein sequence ID" value="GPAI027726-PA"/>
    <property type="gene ID" value="GPAI027726"/>
</dbReference>
<dbReference type="AlphaFoldDB" id="A0A1A9ZX05"/>
<dbReference type="VEuPathDB" id="VectorBase:GPAI027726"/>
<evidence type="ECO:0000256" key="1">
    <source>
        <dbReference type="SAM" id="MobiDB-lite"/>
    </source>
</evidence>
<sequence>MEDMENSSLNSQENQNYDNASLPGTNVFTDINQEISAAGTLSNLNQNSNTMNENEHFNCNMDQSRHFHIPYILNGELYQIQTQEGENVTVKCCNCPSDRVYRGSVRSTGNFHMHIKLQFSNLGKTQRRHPDLLGKLHNMKVNALLERRDRLMRNKKFSNHRSHRNLATSTPVRVFKSEPISQNQADIQLMPEVSRINSSPELSLMHTHKLKIKTVFRRHQLESNEMRQEVSNNGCEEVPLDYSFKTGNRNVTPEEQQRNSTQLLSTSAQNYTELPTMQQSVNGDNTLSYQNANESTISPAVSYVNTSYDFVNGTGTANERNYHNLSNVKPEDFSTTEEAINVATLTQTTSTESFNSIQGDARNSGPDTGNRDSNYWSDVILRIEKYLELIQSEMNVRNQIETDRMYLEIAKFKYLHPNFHYNW</sequence>
<proteinExistence type="predicted"/>